<reference evidence="2 3" key="1">
    <citation type="journal article" date="2015" name="Nature">
        <title>rRNA introns, odd ribosomes, and small enigmatic genomes across a large radiation of phyla.</title>
        <authorList>
            <person name="Brown C.T."/>
            <person name="Hug L.A."/>
            <person name="Thomas B.C."/>
            <person name="Sharon I."/>
            <person name="Castelle C.J."/>
            <person name="Singh A."/>
            <person name="Wilkins M.J."/>
            <person name="Williams K.H."/>
            <person name="Banfield J.F."/>
        </authorList>
    </citation>
    <scope>NUCLEOTIDE SEQUENCE [LARGE SCALE GENOMIC DNA]</scope>
</reference>
<dbReference type="AlphaFoldDB" id="A0A0G0I5R7"/>
<accession>A0A0G0I5R7</accession>
<evidence type="ECO:0000313" key="3">
    <source>
        <dbReference type="Proteomes" id="UP000034231"/>
    </source>
</evidence>
<comment type="caution">
    <text evidence="2">The sequence shown here is derived from an EMBL/GenBank/DDBJ whole genome shotgun (WGS) entry which is preliminary data.</text>
</comment>
<feature type="region of interest" description="Disordered" evidence="1">
    <location>
        <begin position="45"/>
        <end position="70"/>
    </location>
</feature>
<evidence type="ECO:0000256" key="1">
    <source>
        <dbReference type="SAM" id="MobiDB-lite"/>
    </source>
</evidence>
<feature type="compositionally biased region" description="Polar residues" evidence="1">
    <location>
        <begin position="48"/>
        <end position="61"/>
    </location>
</feature>
<evidence type="ECO:0000313" key="2">
    <source>
        <dbReference type="EMBL" id="KKQ49907.1"/>
    </source>
</evidence>
<dbReference type="EMBL" id="LBTX01000010">
    <property type="protein sequence ID" value="KKQ49907.1"/>
    <property type="molecule type" value="Genomic_DNA"/>
</dbReference>
<protein>
    <submittedName>
        <fullName evidence="2">Uncharacterized protein</fullName>
    </submittedName>
</protein>
<gene>
    <name evidence="2" type="ORF">US68_C0010G0041</name>
</gene>
<organism evidence="2 3">
    <name type="scientific">Candidatus Shapirobacteria bacterium GW2011_GWE1_38_10</name>
    <dbReference type="NCBI Taxonomy" id="1618488"/>
    <lineage>
        <taxon>Bacteria</taxon>
        <taxon>Candidatus Shapironibacteriota</taxon>
    </lineage>
</organism>
<dbReference type="Proteomes" id="UP000034231">
    <property type="component" value="Unassembled WGS sequence"/>
</dbReference>
<sequence>MPETKERNKEISRDQIEAKTILVDIGRENIGKEPVPREIKTWMEKVEQASSSQPQQVNDDTGQPLLTPFNPQDPKIVLPVTRKTFVAGFKKTWLDASRWLSVFLFRFIKIKKGNVTFKSDDNI</sequence>
<name>A0A0G0I5R7_9BACT</name>
<proteinExistence type="predicted"/>